<evidence type="ECO:0008006" key="3">
    <source>
        <dbReference type="Google" id="ProtNLM"/>
    </source>
</evidence>
<gene>
    <name evidence="1" type="ORF">BFS30_19160</name>
</gene>
<dbReference type="EMBL" id="CP017141">
    <property type="protein sequence ID" value="AOM79101.1"/>
    <property type="molecule type" value="Genomic_DNA"/>
</dbReference>
<keyword evidence="2" id="KW-1185">Reference proteome</keyword>
<dbReference type="AlphaFoldDB" id="A0A1D7QK90"/>
<dbReference type="RefSeq" id="WP_069380764.1">
    <property type="nucleotide sequence ID" value="NZ_CP017141.1"/>
</dbReference>
<dbReference type="Proteomes" id="UP000094313">
    <property type="component" value="Chromosome"/>
</dbReference>
<reference evidence="1 2" key="1">
    <citation type="submission" date="2016-08" db="EMBL/GenBank/DDBJ databases">
        <authorList>
            <person name="Seilhamer J.J."/>
        </authorList>
    </citation>
    <scope>NUCLEOTIDE SEQUENCE [LARGE SCALE GENOMIC DNA]</scope>
    <source>
        <strain evidence="1 2">DX4</strain>
    </source>
</reference>
<protein>
    <recommendedName>
        <fullName evidence="3">PH domain-containing protein</fullName>
    </recommendedName>
</protein>
<evidence type="ECO:0000313" key="1">
    <source>
        <dbReference type="EMBL" id="AOM79101.1"/>
    </source>
</evidence>
<accession>A0A1D7QK90</accession>
<evidence type="ECO:0000313" key="2">
    <source>
        <dbReference type="Proteomes" id="UP000094313"/>
    </source>
</evidence>
<dbReference type="KEGG" id="psty:BFS30_19160"/>
<organism evidence="1 2">
    <name type="scientific">Pedobacter steynii</name>
    <dbReference type="NCBI Taxonomy" id="430522"/>
    <lineage>
        <taxon>Bacteria</taxon>
        <taxon>Pseudomonadati</taxon>
        <taxon>Bacteroidota</taxon>
        <taxon>Sphingobacteriia</taxon>
        <taxon>Sphingobacteriales</taxon>
        <taxon>Sphingobacteriaceae</taxon>
        <taxon>Pedobacter</taxon>
    </lineage>
</organism>
<proteinExistence type="predicted"/>
<sequence length="146" mass="16828">MTEIKSKSSILLSIFRRKGGEGVLTKIINEDNKLNFSNQVALIKADEQPLLCFKKDELNWLFITSDRIIESEESIILSIPYCELVEVSLAIQEEFRDRVMNKENFTRLVLKASNGQRYVLKLEKGKPYQGIYQMLHHVVTKGGDNH</sequence>
<dbReference type="OrthoDB" id="775301at2"/>
<name>A0A1D7QK90_9SPHI</name>